<evidence type="ECO:0000313" key="17">
    <source>
        <dbReference type="Proteomes" id="UP000587942"/>
    </source>
</evidence>
<dbReference type="Gene3D" id="3.30.565.10">
    <property type="entry name" value="Histidine kinase-like ATPase, C-terminal domain"/>
    <property type="match status" value="1"/>
</dbReference>
<keyword evidence="6" id="KW-0808">Transferase</keyword>
<evidence type="ECO:0000256" key="6">
    <source>
        <dbReference type="ARBA" id="ARBA00022679"/>
    </source>
</evidence>
<evidence type="ECO:0000256" key="5">
    <source>
        <dbReference type="ARBA" id="ARBA00022553"/>
    </source>
</evidence>
<feature type="transmembrane region" description="Helical" evidence="14">
    <location>
        <begin position="160"/>
        <end position="179"/>
    </location>
</feature>
<proteinExistence type="predicted"/>
<keyword evidence="12" id="KW-0902">Two-component regulatory system</keyword>
<dbReference type="SUPFAM" id="SSF55874">
    <property type="entry name" value="ATPase domain of HSP90 chaperone/DNA topoisomerase II/histidine kinase"/>
    <property type="match status" value="1"/>
</dbReference>
<keyword evidence="10" id="KW-0067">ATP-binding</keyword>
<keyword evidence="5" id="KW-0597">Phosphoprotein</keyword>
<reference evidence="16 17" key="1">
    <citation type="submission" date="2020-03" db="EMBL/GenBank/DDBJ databases">
        <authorList>
            <person name="Sun Q."/>
        </authorList>
    </citation>
    <scope>NUCLEOTIDE SEQUENCE [LARGE SCALE GENOMIC DNA]</scope>
    <source>
        <strain evidence="16 17">KACC 21451</strain>
    </source>
</reference>
<dbReference type="InterPro" id="IPR036097">
    <property type="entry name" value="HisK_dim/P_sf"/>
</dbReference>
<feature type="transmembrane region" description="Helical" evidence="14">
    <location>
        <begin position="101"/>
        <end position="118"/>
    </location>
</feature>
<evidence type="ECO:0000256" key="4">
    <source>
        <dbReference type="ARBA" id="ARBA00022475"/>
    </source>
</evidence>
<dbReference type="EMBL" id="JAAVUM010000001">
    <property type="protein sequence ID" value="NKE04060.1"/>
    <property type="molecule type" value="Genomic_DNA"/>
</dbReference>
<dbReference type="PRINTS" id="PR00344">
    <property type="entry name" value="BCTRLSENSOR"/>
</dbReference>
<dbReference type="Proteomes" id="UP000587942">
    <property type="component" value="Unassembled WGS sequence"/>
</dbReference>
<dbReference type="CDD" id="cd00082">
    <property type="entry name" value="HisKA"/>
    <property type="match status" value="1"/>
</dbReference>
<dbReference type="EC" id="2.7.13.3" evidence="3"/>
<feature type="transmembrane region" description="Helical" evidence="14">
    <location>
        <begin position="130"/>
        <end position="154"/>
    </location>
</feature>
<dbReference type="SMART" id="SM00388">
    <property type="entry name" value="HisKA"/>
    <property type="match status" value="1"/>
</dbReference>
<gene>
    <name evidence="16" type="ORF">GWK17_00990</name>
</gene>
<keyword evidence="13 14" id="KW-0472">Membrane</keyword>
<comment type="subcellular location">
    <subcellularLocation>
        <location evidence="2">Cell membrane</location>
        <topology evidence="2">Multi-pass membrane protein</topology>
    </subcellularLocation>
</comment>
<dbReference type="GO" id="GO:0005524">
    <property type="term" value="F:ATP binding"/>
    <property type="evidence" value="ECO:0007669"/>
    <property type="project" value="UniProtKB-KW"/>
</dbReference>
<dbReference type="GO" id="GO:0000155">
    <property type="term" value="F:phosphorelay sensor kinase activity"/>
    <property type="evidence" value="ECO:0007669"/>
    <property type="project" value="InterPro"/>
</dbReference>
<dbReference type="InterPro" id="IPR005467">
    <property type="entry name" value="His_kinase_dom"/>
</dbReference>
<keyword evidence="8" id="KW-0547">Nucleotide-binding</keyword>
<evidence type="ECO:0000256" key="7">
    <source>
        <dbReference type="ARBA" id="ARBA00022692"/>
    </source>
</evidence>
<dbReference type="GO" id="GO:0005886">
    <property type="term" value="C:plasma membrane"/>
    <property type="evidence" value="ECO:0007669"/>
    <property type="project" value="UniProtKB-SubCell"/>
</dbReference>
<keyword evidence="7 14" id="KW-0812">Transmembrane</keyword>
<organism evidence="16 17">
    <name type="scientific">Mesobacillus selenatarsenatis</name>
    <dbReference type="NCBI Taxonomy" id="388741"/>
    <lineage>
        <taxon>Bacteria</taxon>
        <taxon>Bacillati</taxon>
        <taxon>Bacillota</taxon>
        <taxon>Bacilli</taxon>
        <taxon>Bacillales</taxon>
        <taxon>Bacillaceae</taxon>
        <taxon>Mesobacillus</taxon>
    </lineage>
</organism>
<evidence type="ECO:0000313" key="16">
    <source>
        <dbReference type="EMBL" id="NKE04060.1"/>
    </source>
</evidence>
<dbReference type="AlphaFoldDB" id="A0A846TB26"/>
<feature type="transmembrane region" description="Helical" evidence="14">
    <location>
        <begin position="38"/>
        <end position="57"/>
    </location>
</feature>
<evidence type="ECO:0000256" key="3">
    <source>
        <dbReference type="ARBA" id="ARBA00012438"/>
    </source>
</evidence>
<dbReference type="Pfam" id="PF07694">
    <property type="entry name" value="5TM-5TMR_LYT"/>
    <property type="match status" value="1"/>
</dbReference>
<dbReference type="PANTHER" id="PTHR43065:SF46">
    <property type="entry name" value="C4-DICARBOXYLATE TRANSPORT SENSOR PROTEIN DCTB"/>
    <property type="match status" value="1"/>
</dbReference>
<keyword evidence="9 16" id="KW-0418">Kinase</keyword>
<dbReference type="InterPro" id="IPR036890">
    <property type="entry name" value="HATPase_C_sf"/>
</dbReference>
<evidence type="ECO:0000256" key="1">
    <source>
        <dbReference type="ARBA" id="ARBA00000085"/>
    </source>
</evidence>
<dbReference type="InterPro" id="IPR003594">
    <property type="entry name" value="HATPase_dom"/>
</dbReference>
<dbReference type="Pfam" id="PF02518">
    <property type="entry name" value="HATPase_c"/>
    <property type="match status" value="1"/>
</dbReference>
<keyword evidence="4" id="KW-1003">Cell membrane</keyword>
<feature type="domain" description="Histidine kinase" evidence="15">
    <location>
        <begin position="207"/>
        <end position="415"/>
    </location>
</feature>
<dbReference type="Pfam" id="PF00512">
    <property type="entry name" value="HisKA"/>
    <property type="match status" value="1"/>
</dbReference>
<name>A0A846TB26_9BACI</name>
<evidence type="ECO:0000256" key="14">
    <source>
        <dbReference type="SAM" id="Phobius"/>
    </source>
</evidence>
<feature type="transmembrane region" description="Helical" evidence="14">
    <location>
        <begin position="7"/>
        <end position="26"/>
    </location>
</feature>
<sequence>MIQVVKDLLLNLLFIIGFCSFLPMFLEQKGIKVKKWLTITFFCIAIILCITFPIHLNDDFVFDLRGVPIFIGGLYGGPIPLLIYSLIAVGFRLLFGGDGSITTIMITLLNSMLILAVYKRFNLLAAKDKLKLVVVLGILSTIVVFVSPYILFGFTLQPDYWIGFGFTMILSLFILVYLIESIREFSFLREQFIRSEKMEVVSQLAASISHEVRNPMTTIKGMLQMLKETPDLAADKKNQFITISLDELNRAEKIISDYLSYAKPTVQAVQIFDGHSEIERAINVIKPLANMNCIEIETDLIPFQLNVNQEKFQQCIVNLTKNAVEAMPNGGKLTFQAYHSHDSTVELIIRDTGVGMGQDQMIRLGMPYYSTKGKNGTGLGLMLVYRIIESMGGTISVQSKLGKGTAFTIKLNTYSVN</sequence>
<dbReference type="SUPFAM" id="SSF47384">
    <property type="entry name" value="Homodimeric domain of signal transducing histidine kinase"/>
    <property type="match status" value="1"/>
</dbReference>
<dbReference type="GO" id="GO:0071555">
    <property type="term" value="P:cell wall organization"/>
    <property type="evidence" value="ECO:0007669"/>
    <property type="project" value="InterPro"/>
</dbReference>
<evidence type="ECO:0000256" key="11">
    <source>
        <dbReference type="ARBA" id="ARBA00022989"/>
    </source>
</evidence>
<evidence type="ECO:0000256" key="9">
    <source>
        <dbReference type="ARBA" id="ARBA00022777"/>
    </source>
</evidence>
<keyword evidence="11 14" id="KW-1133">Transmembrane helix</keyword>
<dbReference type="PANTHER" id="PTHR43065">
    <property type="entry name" value="SENSOR HISTIDINE KINASE"/>
    <property type="match status" value="1"/>
</dbReference>
<protein>
    <recommendedName>
        <fullName evidence="3">histidine kinase</fullName>
        <ecNumber evidence="3">2.7.13.3</ecNumber>
    </recommendedName>
</protein>
<evidence type="ECO:0000256" key="10">
    <source>
        <dbReference type="ARBA" id="ARBA00022840"/>
    </source>
</evidence>
<evidence type="ECO:0000256" key="2">
    <source>
        <dbReference type="ARBA" id="ARBA00004651"/>
    </source>
</evidence>
<comment type="catalytic activity">
    <reaction evidence="1">
        <text>ATP + protein L-histidine = ADP + protein N-phospho-L-histidine.</text>
        <dbReference type="EC" id="2.7.13.3"/>
    </reaction>
</comment>
<dbReference type="SMART" id="SM00387">
    <property type="entry name" value="HATPase_c"/>
    <property type="match status" value="1"/>
</dbReference>
<evidence type="ECO:0000256" key="12">
    <source>
        <dbReference type="ARBA" id="ARBA00023012"/>
    </source>
</evidence>
<dbReference type="InterPro" id="IPR003661">
    <property type="entry name" value="HisK_dim/P_dom"/>
</dbReference>
<dbReference type="InterPro" id="IPR011620">
    <property type="entry name" value="Sig_transdc_His_kinase_LytS_TM"/>
</dbReference>
<evidence type="ECO:0000256" key="13">
    <source>
        <dbReference type="ARBA" id="ARBA00023136"/>
    </source>
</evidence>
<dbReference type="Gene3D" id="1.10.287.130">
    <property type="match status" value="1"/>
</dbReference>
<dbReference type="InterPro" id="IPR004358">
    <property type="entry name" value="Sig_transdc_His_kin-like_C"/>
</dbReference>
<feature type="transmembrane region" description="Helical" evidence="14">
    <location>
        <begin position="69"/>
        <end position="95"/>
    </location>
</feature>
<dbReference type="PROSITE" id="PS50109">
    <property type="entry name" value="HIS_KIN"/>
    <property type="match status" value="1"/>
</dbReference>
<evidence type="ECO:0000256" key="8">
    <source>
        <dbReference type="ARBA" id="ARBA00022741"/>
    </source>
</evidence>
<accession>A0A846TB26</accession>
<comment type="caution">
    <text evidence="16">The sequence shown here is derived from an EMBL/GenBank/DDBJ whole genome shotgun (WGS) entry which is preliminary data.</text>
</comment>
<evidence type="ECO:0000259" key="15">
    <source>
        <dbReference type="PROSITE" id="PS50109"/>
    </source>
</evidence>